<accession>A0ABR8J456</accession>
<proteinExistence type="predicted"/>
<reference evidence="1 2" key="1">
    <citation type="journal article" date="2020" name="ISME J.">
        <title>Comparative genomics reveals insights into cyanobacterial evolution and habitat adaptation.</title>
        <authorList>
            <person name="Chen M.Y."/>
            <person name="Teng W.K."/>
            <person name="Zhao L."/>
            <person name="Hu C.X."/>
            <person name="Zhou Y.K."/>
            <person name="Han B.P."/>
            <person name="Song L.R."/>
            <person name="Shu W.S."/>
        </authorList>
    </citation>
    <scope>NUCLEOTIDE SEQUENCE [LARGE SCALE GENOMIC DNA]</scope>
    <source>
        <strain evidence="1 2">FACHB-362</strain>
    </source>
</reference>
<evidence type="ECO:0000313" key="1">
    <source>
        <dbReference type="EMBL" id="MBD2692639.1"/>
    </source>
</evidence>
<dbReference type="Proteomes" id="UP000660381">
    <property type="component" value="Unassembled WGS sequence"/>
</dbReference>
<sequence length="173" mass="19042">MPATLNYSFAGSPKTKEFPTFSSSELTVETGDRYPGKPDGYDGKGYRLILNANVIGIFHWHTIAQTDRGKNLYAIRCCETKVRDYDIINPLLLVKDASINCPTHCDTVPKECFLKVKVTATGVLIFEDSGQCPVDYGWSNCPPNTLDCGNCCLDCASIFNALSGLKKALFNLK</sequence>
<name>A0ABR8J456_9NOST</name>
<dbReference type="RefSeq" id="WP_190907008.1">
    <property type="nucleotide sequence ID" value="NZ_JACJTQ010000017.1"/>
</dbReference>
<keyword evidence="2" id="KW-1185">Reference proteome</keyword>
<evidence type="ECO:0000313" key="2">
    <source>
        <dbReference type="Proteomes" id="UP000660381"/>
    </source>
</evidence>
<gene>
    <name evidence="1" type="ORF">H6G68_12875</name>
</gene>
<organism evidence="1 2">
    <name type="scientific">Anabaena catenula FACHB-362</name>
    <dbReference type="NCBI Taxonomy" id="2692877"/>
    <lineage>
        <taxon>Bacteria</taxon>
        <taxon>Bacillati</taxon>
        <taxon>Cyanobacteriota</taxon>
        <taxon>Cyanophyceae</taxon>
        <taxon>Nostocales</taxon>
        <taxon>Nostocaceae</taxon>
        <taxon>Anabaena</taxon>
    </lineage>
</organism>
<comment type="caution">
    <text evidence="1">The sequence shown here is derived from an EMBL/GenBank/DDBJ whole genome shotgun (WGS) entry which is preliminary data.</text>
</comment>
<protein>
    <submittedName>
        <fullName evidence="1">Uncharacterized protein</fullName>
    </submittedName>
</protein>
<dbReference type="EMBL" id="JACJTQ010000017">
    <property type="protein sequence ID" value="MBD2692639.1"/>
    <property type="molecule type" value="Genomic_DNA"/>
</dbReference>